<dbReference type="Proteomes" id="UP000663873">
    <property type="component" value="Unassembled WGS sequence"/>
</dbReference>
<protein>
    <submittedName>
        <fullName evidence="2">Uncharacterized protein</fullName>
    </submittedName>
</protein>
<evidence type="ECO:0000313" key="4">
    <source>
        <dbReference type="EMBL" id="CAF4890957.1"/>
    </source>
</evidence>
<name>A0A820ZNC5_9BILA</name>
<dbReference type="Proteomes" id="UP000663851">
    <property type="component" value="Unassembled WGS sequence"/>
</dbReference>
<dbReference type="AlphaFoldDB" id="A0A820ZNC5"/>
<evidence type="ECO:0000313" key="3">
    <source>
        <dbReference type="EMBL" id="CAF4620242.1"/>
    </source>
</evidence>
<evidence type="ECO:0000313" key="5">
    <source>
        <dbReference type="Proteomes" id="UP000663851"/>
    </source>
</evidence>
<dbReference type="EMBL" id="CAJOBP010027205">
    <property type="protein sequence ID" value="CAF4620242.1"/>
    <property type="molecule type" value="Genomic_DNA"/>
</dbReference>
<accession>A0A820ZNC5</accession>
<comment type="caution">
    <text evidence="2">The sequence shown here is derived from an EMBL/GenBank/DDBJ whole genome shotgun (WGS) entry which is preliminary data.</text>
</comment>
<proteinExistence type="predicted"/>
<keyword evidence="6" id="KW-1185">Reference proteome</keyword>
<organism evidence="2 5">
    <name type="scientific">Rotaria socialis</name>
    <dbReference type="NCBI Taxonomy" id="392032"/>
    <lineage>
        <taxon>Eukaryota</taxon>
        <taxon>Metazoa</taxon>
        <taxon>Spiralia</taxon>
        <taxon>Gnathifera</taxon>
        <taxon>Rotifera</taxon>
        <taxon>Eurotatoria</taxon>
        <taxon>Bdelloidea</taxon>
        <taxon>Philodinida</taxon>
        <taxon>Philodinidae</taxon>
        <taxon>Rotaria</taxon>
    </lineage>
</organism>
<feature type="region of interest" description="Disordered" evidence="1">
    <location>
        <begin position="1"/>
        <end position="20"/>
    </location>
</feature>
<dbReference type="Proteomes" id="UP000663848">
    <property type="component" value="Unassembled WGS sequence"/>
</dbReference>
<evidence type="ECO:0000256" key="1">
    <source>
        <dbReference type="SAM" id="MobiDB-lite"/>
    </source>
</evidence>
<dbReference type="EMBL" id="CAJOBO010006689">
    <property type="protein sequence ID" value="CAF4564744.1"/>
    <property type="molecule type" value="Genomic_DNA"/>
</dbReference>
<gene>
    <name evidence="2" type="ORF">HFQ381_LOCUS31670</name>
    <name evidence="4" type="ORF">QYT958_LOCUS30086</name>
    <name evidence="3" type="ORF">UJA718_LOCUS31984</name>
</gene>
<sequence>MSTDREMVDRGTGASPPCSPTREVACSPINFHSAIEVSTCEDFEDDLMINQHVKMRKDHVKVMNNSRPIIPIPSSSSNTSNNSTPILASSSSMNPIPLMSIGFNNGYGCHSTNGPSTFKKSTDKKWRKTREWPVDPPARYRFKYYQRRDRVNRRHQLHYHHPNHDYQCHCQSCISGPPTTTSSGIMMYEMIQYWREHRLSQLVEIIELLYRLI</sequence>
<evidence type="ECO:0000313" key="6">
    <source>
        <dbReference type="Proteomes" id="UP000663873"/>
    </source>
</evidence>
<dbReference type="EMBL" id="CAJOBR010009285">
    <property type="protein sequence ID" value="CAF4890957.1"/>
    <property type="molecule type" value="Genomic_DNA"/>
</dbReference>
<reference evidence="2" key="1">
    <citation type="submission" date="2021-02" db="EMBL/GenBank/DDBJ databases">
        <authorList>
            <person name="Nowell W R."/>
        </authorList>
    </citation>
    <scope>NUCLEOTIDE SEQUENCE</scope>
</reference>
<evidence type="ECO:0000313" key="2">
    <source>
        <dbReference type="EMBL" id="CAF4564744.1"/>
    </source>
</evidence>